<comment type="subcellular location">
    <subcellularLocation>
        <location evidence="1">Membrane</location>
        <topology evidence="1">Multi-pass membrane protein</topology>
    </subcellularLocation>
</comment>
<protein>
    <submittedName>
        <fullName evidence="16">Voltage-gated Ca2+ channel, alpha subunit</fullName>
    </submittedName>
</protein>
<dbReference type="OrthoDB" id="431720at2759"/>
<reference evidence="16 17" key="1">
    <citation type="journal article" date="2013" name="Curr. Biol.">
        <title>The Genome of the Foraminiferan Reticulomyxa filosa.</title>
        <authorList>
            <person name="Glockner G."/>
            <person name="Hulsmann N."/>
            <person name="Schleicher M."/>
            <person name="Noegel A.A."/>
            <person name="Eichinger L."/>
            <person name="Gallinger C."/>
            <person name="Pawlowski J."/>
            <person name="Sierra R."/>
            <person name="Euteneuer U."/>
            <person name="Pillet L."/>
            <person name="Moustafa A."/>
            <person name="Platzer M."/>
            <person name="Groth M."/>
            <person name="Szafranski K."/>
            <person name="Schliwa M."/>
        </authorList>
    </citation>
    <scope>NUCLEOTIDE SEQUENCE [LARGE SCALE GENOMIC DNA]</scope>
</reference>
<sequence length="261" mass="30725">MTEEKQDVELQPTNNNQSPNESKEEYVALVQDTLKKSKQTITETQLQDVDMDIEEEEPKVQKKIELKPPDDLQFVFVLLENDWKRAQWWIRHGIVQSKWFELFILITIIVNCVMLALDNPRNNSKQLENGIQISEYVFTAVYLMEMVTKLLGFGVWGIHEERGKKEREQKEQKETVMPFMIANVFHSEKEVTNKEISYVGYFNDGWNCFDFTIIVVGSIVPLFTATKSISSLRALRILRALRTIPRVPSYIHYIYIYIYIY</sequence>
<dbReference type="InterPro" id="IPR050599">
    <property type="entry name" value="VDCC_alpha-1_subunit"/>
</dbReference>
<comment type="caution">
    <text evidence="16">The sequence shown here is derived from an EMBL/GenBank/DDBJ whole genome shotgun (WGS) entry which is preliminary data.</text>
</comment>
<keyword evidence="2" id="KW-0813">Transport</keyword>
<feature type="transmembrane region" description="Helical" evidence="14">
    <location>
        <begin position="137"/>
        <end position="158"/>
    </location>
</feature>
<keyword evidence="9" id="KW-0406">Ion transport</keyword>
<dbReference type="GO" id="GO:0005891">
    <property type="term" value="C:voltage-gated calcium channel complex"/>
    <property type="evidence" value="ECO:0007669"/>
    <property type="project" value="TreeGrafter"/>
</dbReference>
<dbReference type="Proteomes" id="UP000023152">
    <property type="component" value="Unassembled WGS sequence"/>
</dbReference>
<keyword evidence="7" id="KW-0851">Voltage-gated channel</keyword>
<dbReference type="InterPro" id="IPR027359">
    <property type="entry name" value="Volt_channel_dom_sf"/>
</dbReference>
<dbReference type="PANTHER" id="PTHR45628:SF7">
    <property type="entry name" value="VOLTAGE-DEPENDENT CALCIUM CHANNEL TYPE A SUBUNIT ALPHA-1"/>
    <property type="match status" value="1"/>
</dbReference>
<evidence type="ECO:0000256" key="4">
    <source>
        <dbReference type="ARBA" id="ARBA00022673"/>
    </source>
</evidence>
<evidence type="ECO:0000256" key="14">
    <source>
        <dbReference type="SAM" id="Phobius"/>
    </source>
</evidence>
<gene>
    <name evidence="16" type="ORF">RFI_05501</name>
</gene>
<proteinExistence type="predicted"/>
<dbReference type="PANTHER" id="PTHR45628">
    <property type="entry name" value="VOLTAGE-DEPENDENT CALCIUM CHANNEL TYPE A SUBUNIT ALPHA-1"/>
    <property type="match status" value="1"/>
</dbReference>
<feature type="compositionally biased region" description="Polar residues" evidence="13">
    <location>
        <begin position="11"/>
        <end position="20"/>
    </location>
</feature>
<dbReference type="Pfam" id="PF00520">
    <property type="entry name" value="Ion_trans"/>
    <property type="match status" value="1"/>
</dbReference>
<keyword evidence="4" id="KW-0107">Calcium channel</keyword>
<evidence type="ECO:0000256" key="6">
    <source>
        <dbReference type="ARBA" id="ARBA00022837"/>
    </source>
</evidence>
<keyword evidence="10 14" id="KW-0472">Membrane</keyword>
<dbReference type="SUPFAM" id="SSF81324">
    <property type="entry name" value="Voltage-gated potassium channels"/>
    <property type="match status" value="1"/>
</dbReference>
<dbReference type="InterPro" id="IPR005821">
    <property type="entry name" value="Ion_trans_dom"/>
</dbReference>
<dbReference type="AlphaFoldDB" id="X6P041"/>
<evidence type="ECO:0000313" key="17">
    <source>
        <dbReference type="Proteomes" id="UP000023152"/>
    </source>
</evidence>
<evidence type="ECO:0000256" key="10">
    <source>
        <dbReference type="ARBA" id="ARBA00023136"/>
    </source>
</evidence>
<organism evidence="16 17">
    <name type="scientific">Reticulomyxa filosa</name>
    <dbReference type="NCBI Taxonomy" id="46433"/>
    <lineage>
        <taxon>Eukaryota</taxon>
        <taxon>Sar</taxon>
        <taxon>Rhizaria</taxon>
        <taxon>Retaria</taxon>
        <taxon>Foraminifera</taxon>
        <taxon>Monothalamids</taxon>
        <taxon>Reticulomyxidae</taxon>
        <taxon>Reticulomyxa</taxon>
    </lineage>
</organism>
<evidence type="ECO:0000313" key="16">
    <source>
        <dbReference type="EMBL" id="ETO31616.1"/>
    </source>
</evidence>
<feature type="non-terminal residue" evidence="16">
    <location>
        <position position="261"/>
    </location>
</feature>
<evidence type="ECO:0000256" key="13">
    <source>
        <dbReference type="SAM" id="MobiDB-lite"/>
    </source>
</evidence>
<evidence type="ECO:0000256" key="9">
    <source>
        <dbReference type="ARBA" id="ARBA00023065"/>
    </source>
</evidence>
<keyword evidence="17" id="KW-1185">Reference proteome</keyword>
<dbReference type="GO" id="GO:0098703">
    <property type="term" value="P:calcium ion import across plasma membrane"/>
    <property type="evidence" value="ECO:0007669"/>
    <property type="project" value="TreeGrafter"/>
</dbReference>
<keyword evidence="6" id="KW-0106">Calcium</keyword>
<evidence type="ECO:0000256" key="5">
    <source>
        <dbReference type="ARBA" id="ARBA00022692"/>
    </source>
</evidence>
<accession>X6P041</accession>
<evidence type="ECO:0000256" key="11">
    <source>
        <dbReference type="ARBA" id="ARBA00023180"/>
    </source>
</evidence>
<feature type="region of interest" description="Disordered" evidence="13">
    <location>
        <begin position="1"/>
        <end position="24"/>
    </location>
</feature>
<name>X6P041_RETFI</name>
<feature type="domain" description="Ion transport" evidence="15">
    <location>
        <begin position="97"/>
        <end position="258"/>
    </location>
</feature>
<dbReference type="EMBL" id="ASPP01004813">
    <property type="protein sequence ID" value="ETO31616.1"/>
    <property type="molecule type" value="Genomic_DNA"/>
</dbReference>
<evidence type="ECO:0000256" key="2">
    <source>
        <dbReference type="ARBA" id="ARBA00022448"/>
    </source>
</evidence>
<keyword evidence="5 14" id="KW-0812">Transmembrane</keyword>
<keyword evidence="3" id="KW-0109">Calcium transport</keyword>
<keyword evidence="12" id="KW-0407">Ion channel</keyword>
<evidence type="ECO:0000256" key="12">
    <source>
        <dbReference type="ARBA" id="ARBA00023303"/>
    </source>
</evidence>
<dbReference type="GO" id="GO:0008331">
    <property type="term" value="F:high voltage-gated calcium channel activity"/>
    <property type="evidence" value="ECO:0007669"/>
    <property type="project" value="TreeGrafter"/>
</dbReference>
<evidence type="ECO:0000256" key="8">
    <source>
        <dbReference type="ARBA" id="ARBA00022989"/>
    </source>
</evidence>
<evidence type="ECO:0000256" key="1">
    <source>
        <dbReference type="ARBA" id="ARBA00004141"/>
    </source>
</evidence>
<dbReference type="Gene3D" id="1.20.120.350">
    <property type="entry name" value="Voltage-gated potassium channels. Chain C"/>
    <property type="match status" value="1"/>
</dbReference>
<evidence type="ECO:0000256" key="7">
    <source>
        <dbReference type="ARBA" id="ARBA00022882"/>
    </source>
</evidence>
<evidence type="ECO:0000256" key="3">
    <source>
        <dbReference type="ARBA" id="ARBA00022568"/>
    </source>
</evidence>
<evidence type="ECO:0000259" key="15">
    <source>
        <dbReference type="Pfam" id="PF00520"/>
    </source>
</evidence>
<keyword evidence="11" id="KW-0325">Glycoprotein</keyword>
<keyword evidence="8 14" id="KW-1133">Transmembrane helix</keyword>
<feature type="transmembrane region" description="Helical" evidence="14">
    <location>
        <begin position="99"/>
        <end position="117"/>
    </location>
</feature>